<dbReference type="Proteomes" id="UP000034489">
    <property type="component" value="Unassembled WGS sequence"/>
</dbReference>
<gene>
    <name evidence="2" type="ORF">UT92_C0008G0002</name>
</gene>
<feature type="transmembrane region" description="Helical" evidence="1">
    <location>
        <begin position="81"/>
        <end position="103"/>
    </location>
</feature>
<evidence type="ECO:0000313" key="3">
    <source>
        <dbReference type="Proteomes" id="UP000034489"/>
    </source>
</evidence>
<accession>A0A0G0RR21</accession>
<protein>
    <submittedName>
        <fullName evidence="2">Uncharacterized protein</fullName>
    </submittedName>
</protein>
<dbReference type="AlphaFoldDB" id="A0A0G0RR21"/>
<comment type="caution">
    <text evidence="2">The sequence shown here is derived from an EMBL/GenBank/DDBJ whole genome shotgun (WGS) entry which is preliminary data.</text>
</comment>
<evidence type="ECO:0000313" key="2">
    <source>
        <dbReference type="EMBL" id="KKR55094.1"/>
    </source>
</evidence>
<feature type="transmembrane region" description="Helical" evidence="1">
    <location>
        <begin position="27"/>
        <end position="46"/>
    </location>
</feature>
<feature type="transmembrane region" description="Helical" evidence="1">
    <location>
        <begin position="52"/>
        <end position="69"/>
    </location>
</feature>
<dbReference type="EMBL" id="LBYQ01000008">
    <property type="protein sequence ID" value="KKR55094.1"/>
    <property type="molecule type" value="Genomic_DNA"/>
</dbReference>
<proteinExistence type="predicted"/>
<organism evidence="2 3">
    <name type="scientific">Candidatus Curtissbacteria bacterium GW2011_GWA1_40_24</name>
    <dbReference type="NCBI Taxonomy" id="1618406"/>
    <lineage>
        <taxon>Bacteria</taxon>
        <taxon>Candidatus Curtissiibacteriota</taxon>
    </lineage>
</organism>
<name>A0A0G0RR21_9BACT</name>
<keyword evidence="1" id="KW-1133">Transmembrane helix</keyword>
<keyword evidence="1" id="KW-0812">Transmembrane</keyword>
<evidence type="ECO:0000256" key="1">
    <source>
        <dbReference type="SAM" id="Phobius"/>
    </source>
</evidence>
<reference evidence="2 3" key="1">
    <citation type="journal article" date="2015" name="Nature">
        <title>rRNA introns, odd ribosomes, and small enigmatic genomes across a large radiation of phyla.</title>
        <authorList>
            <person name="Brown C.T."/>
            <person name="Hug L.A."/>
            <person name="Thomas B.C."/>
            <person name="Sharon I."/>
            <person name="Castelle C.J."/>
            <person name="Singh A."/>
            <person name="Wilkins M.J."/>
            <person name="Williams K.H."/>
            <person name="Banfield J.F."/>
        </authorList>
    </citation>
    <scope>NUCLEOTIDE SEQUENCE [LARGE SCALE GENOMIC DNA]</scope>
</reference>
<keyword evidence="1" id="KW-0472">Membrane</keyword>
<sequence length="105" mass="11813">MNIHMVNHMQSLDEFGIIQEDSGKHGLHYLVLVLGLLVSAFFFVYFKHSATGQVLSAALGSLYYTFWGISHSLLENRLTKLIALEYILVGVFVFFLLFATISLQG</sequence>